<evidence type="ECO:0000313" key="2">
    <source>
        <dbReference type="EMBL" id="TCV91253.1"/>
    </source>
</evidence>
<proteinExistence type="predicted"/>
<dbReference type="Proteomes" id="UP000295515">
    <property type="component" value="Unassembled WGS sequence"/>
</dbReference>
<dbReference type="RefSeq" id="WP_066450480.1">
    <property type="nucleotide sequence ID" value="NZ_JANKBF010000028.1"/>
</dbReference>
<dbReference type="AlphaFoldDB" id="A0A4R3YKH5"/>
<sequence>MVKKMIHVIIALVSIFCGVFAYLKGDVEAYLWSKNKQAAITQSQIDKNKTTDYTGKPAGKDIVSLKTITMWDKVLNNIDYVTVTPKSIQKTNVYTLAPWEDYYTKRRNGTSWRQKATVKTSPIDYNFGYLPYYIIELPDGHHIFAQMNRSLASEIANGQQVQLPLGQKKGMSQTAKTKLSKYAKDYNVSTKYVFYSLDNTWQKEHAQMIFYLKIAIGVIVFFIIGVVLELIAQRFLNKR</sequence>
<evidence type="ECO:0000313" key="3">
    <source>
        <dbReference type="Proteomes" id="UP000295515"/>
    </source>
</evidence>
<dbReference type="EMBL" id="SMCQ01000033">
    <property type="protein sequence ID" value="TCV91253.1"/>
    <property type="molecule type" value="Genomic_DNA"/>
</dbReference>
<keyword evidence="1" id="KW-1133">Transmembrane helix</keyword>
<gene>
    <name evidence="2" type="ORF">EDD60_13335</name>
</gene>
<name>A0A4R3YKH5_9FIRM</name>
<keyword evidence="1" id="KW-0472">Membrane</keyword>
<accession>A0A4R3YKH5</accession>
<feature type="transmembrane region" description="Helical" evidence="1">
    <location>
        <begin position="208"/>
        <end position="232"/>
    </location>
</feature>
<organism evidence="2 3">
    <name type="scientific">Longibaculum muris</name>
    <dbReference type="NCBI Taxonomy" id="1796628"/>
    <lineage>
        <taxon>Bacteria</taxon>
        <taxon>Bacillati</taxon>
        <taxon>Bacillota</taxon>
        <taxon>Erysipelotrichia</taxon>
        <taxon>Erysipelotrichales</taxon>
        <taxon>Coprobacillaceae</taxon>
        <taxon>Longibaculum</taxon>
    </lineage>
</organism>
<keyword evidence="1" id="KW-0812">Transmembrane</keyword>
<evidence type="ECO:0000256" key="1">
    <source>
        <dbReference type="SAM" id="Phobius"/>
    </source>
</evidence>
<keyword evidence="3" id="KW-1185">Reference proteome</keyword>
<comment type="caution">
    <text evidence="2">The sequence shown here is derived from an EMBL/GenBank/DDBJ whole genome shotgun (WGS) entry which is preliminary data.</text>
</comment>
<reference evidence="2 3" key="1">
    <citation type="submission" date="2019-03" db="EMBL/GenBank/DDBJ databases">
        <title>Genomic Encyclopedia of Type Strains, Phase IV (KMG-IV): sequencing the most valuable type-strain genomes for metagenomic binning, comparative biology and taxonomic classification.</title>
        <authorList>
            <person name="Goeker M."/>
        </authorList>
    </citation>
    <scope>NUCLEOTIDE SEQUENCE [LARGE SCALE GENOMIC DNA]</scope>
    <source>
        <strain evidence="2 3">DSM 29487</strain>
    </source>
</reference>
<protein>
    <submittedName>
        <fullName evidence="2">Uncharacterized protein</fullName>
    </submittedName>
</protein>
<dbReference type="GeneID" id="98916749"/>